<evidence type="ECO:0000313" key="2">
    <source>
        <dbReference type="Proteomes" id="UP000183832"/>
    </source>
</evidence>
<dbReference type="EMBL" id="CVRI01000002">
    <property type="protein sequence ID" value="CRK86903.1"/>
    <property type="molecule type" value="Genomic_DNA"/>
</dbReference>
<keyword evidence="2" id="KW-1185">Reference proteome</keyword>
<proteinExistence type="predicted"/>
<sequence>MFLREIKLFFTNPEFSFLLRQMMMQMICLIKIKIKNACCFVSLAFKVEPYKQSKSPSECIVHSKSQTEPQELQVDTLLIVKLLMKEVHMVLSITIANESLKCVVFDKICKSIALHAHQIHPCPNAVNPPKPCPKTIPLNRRTLEDNKLSPMKKYQSKD</sequence>
<accession>A0A1J1HFZ5</accession>
<evidence type="ECO:0000313" key="1">
    <source>
        <dbReference type="EMBL" id="CRK86903.1"/>
    </source>
</evidence>
<gene>
    <name evidence="1" type="ORF">CLUMA_CG000725</name>
</gene>
<dbReference type="Proteomes" id="UP000183832">
    <property type="component" value="Unassembled WGS sequence"/>
</dbReference>
<organism evidence="1 2">
    <name type="scientific">Clunio marinus</name>
    <dbReference type="NCBI Taxonomy" id="568069"/>
    <lineage>
        <taxon>Eukaryota</taxon>
        <taxon>Metazoa</taxon>
        <taxon>Ecdysozoa</taxon>
        <taxon>Arthropoda</taxon>
        <taxon>Hexapoda</taxon>
        <taxon>Insecta</taxon>
        <taxon>Pterygota</taxon>
        <taxon>Neoptera</taxon>
        <taxon>Endopterygota</taxon>
        <taxon>Diptera</taxon>
        <taxon>Nematocera</taxon>
        <taxon>Chironomoidea</taxon>
        <taxon>Chironomidae</taxon>
        <taxon>Clunio</taxon>
    </lineage>
</organism>
<reference evidence="1 2" key="1">
    <citation type="submission" date="2015-04" db="EMBL/GenBank/DDBJ databases">
        <authorList>
            <person name="Syromyatnikov M.Y."/>
            <person name="Popov V.N."/>
        </authorList>
    </citation>
    <scope>NUCLEOTIDE SEQUENCE [LARGE SCALE GENOMIC DNA]</scope>
</reference>
<dbReference type="AlphaFoldDB" id="A0A1J1HFZ5"/>
<name>A0A1J1HFZ5_9DIPT</name>
<protein>
    <submittedName>
        <fullName evidence="1">CLUMA_CG000725, isoform A</fullName>
    </submittedName>
</protein>